<dbReference type="AlphaFoldDB" id="A0A3G2R6J7"/>
<evidence type="ECO:0000313" key="3">
    <source>
        <dbReference type="EMBL" id="AYO31080.1"/>
    </source>
</evidence>
<evidence type="ECO:0000256" key="1">
    <source>
        <dbReference type="SAM" id="MobiDB-lite"/>
    </source>
</evidence>
<gene>
    <name evidence="3" type="ORF">D2962_11150</name>
</gene>
<dbReference type="PANTHER" id="PTHR42941:SF1">
    <property type="entry name" value="SLL1037 PROTEIN"/>
    <property type="match status" value="1"/>
</dbReference>
<dbReference type="RefSeq" id="WP_122015007.1">
    <property type="nucleotide sequence ID" value="NZ_CP033169.1"/>
</dbReference>
<dbReference type="InterPro" id="IPR011852">
    <property type="entry name" value="TRAP_TAXI"/>
</dbReference>
<evidence type="ECO:0000256" key="2">
    <source>
        <dbReference type="SAM" id="SignalP"/>
    </source>
</evidence>
<dbReference type="NCBIfam" id="TIGR02122">
    <property type="entry name" value="TRAP_TAXI"/>
    <property type="match status" value="1"/>
</dbReference>
<sequence>MIKVHKTIALILLILMIVSVTGCGNKNQQTNDTTTSAPSTTESSASADKAGEPVRLVWATDSVGSNSYTIVSAMATMLKDYLPDGSSIDVQPISPGGMGAPYLFESKTADIAFANGAPAKAAWNEGTLGKPPTQSYRAIAGHLTNVAAVTYFSTAFCKKYGVTTLEEVVAKKIPIRIGTSPKGSMDEWCASLALKSLGVTYDDIKKWGGDVIQAGGSQLSDMLKDGKIDMIMNHTSAQSSDVTQDAMTNDVTFVQFGEDMLTFFESQGFERITYKKGTWKGMDKDIVWPGTPDCVFVSKDMPDDVAYALTKGLCEIKDVISNQFSSLTPFDPTTAWMPEKVGGVPLHPGAEKYYKEVGYMK</sequence>
<proteinExistence type="predicted"/>
<dbReference type="KEGG" id="bacg:D2962_11150"/>
<reference evidence="3 4" key="1">
    <citation type="submission" date="2018-10" db="EMBL/GenBank/DDBJ databases">
        <authorList>
            <person name="Zhang X."/>
        </authorList>
    </citation>
    <scope>NUCLEOTIDE SEQUENCE [LARGE SCALE GENOMIC DNA]</scope>
    <source>
        <strain evidence="3 4">SK-G1</strain>
    </source>
</reference>
<dbReference type="PROSITE" id="PS51257">
    <property type="entry name" value="PROKAR_LIPOPROTEIN"/>
    <property type="match status" value="1"/>
</dbReference>
<dbReference type="EMBL" id="CP033169">
    <property type="protein sequence ID" value="AYO31080.1"/>
    <property type="molecule type" value="Genomic_DNA"/>
</dbReference>
<evidence type="ECO:0000313" key="4">
    <source>
        <dbReference type="Proteomes" id="UP000280960"/>
    </source>
</evidence>
<organism evidence="3 4">
    <name type="scientific">Biomaibacter acetigenes</name>
    <dbReference type="NCBI Taxonomy" id="2316383"/>
    <lineage>
        <taxon>Bacteria</taxon>
        <taxon>Bacillati</taxon>
        <taxon>Bacillota</taxon>
        <taxon>Clostridia</taxon>
        <taxon>Thermosediminibacterales</taxon>
        <taxon>Tepidanaerobacteraceae</taxon>
        <taxon>Biomaibacter</taxon>
    </lineage>
</organism>
<dbReference type="Proteomes" id="UP000280960">
    <property type="component" value="Chromosome"/>
</dbReference>
<feature type="compositionally biased region" description="Low complexity" evidence="1">
    <location>
        <begin position="33"/>
        <end position="47"/>
    </location>
</feature>
<feature type="region of interest" description="Disordered" evidence="1">
    <location>
        <begin position="28"/>
        <end position="48"/>
    </location>
</feature>
<feature type="chain" id="PRO_5039720195" evidence="2">
    <location>
        <begin position="23"/>
        <end position="361"/>
    </location>
</feature>
<dbReference type="PANTHER" id="PTHR42941">
    <property type="entry name" value="SLL1037 PROTEIN"/>
    <property type="match status" value="1"/>
</dbReference>
<dbReference type="Pfam" id="PF16868">
    <property type="entry name" value="NMT1_3"/>
    <property type="match status" value="1"/>
</dbReference>
<feature type="signal peptide" evidence="2">
    <location>
        <begin position="1"/>
        <end position="22"/>
    </location>
</feature>
<keyword evidence="2" id="KW-0732">Signal</keyword>
<keyword evidence="4" id="KW-1185">Reference proteome</keyword>
<protein>
    <submittedName>
        <fullName evidence="3">TAXI family TRAP transporter solute-binding subunit</fullName>
    </submittedName>
</protein>
<dbReference type="SUPFAM" id="SSF53850">
    <property type="entry name" value="Periplasmic binding protein-like II"/>
    <property type="match status" value="1"/>
</dbReference>
<dbReference type="Gene3D" id="3.40.190.10">
    <property type="entry name" value="Periplasmic binding protein-like II"/>
    <property type="match status" value="2"/>
</dbReference>
<name>A0A3G2R6J7_9FIRM</name>
<accession>A0A3G2R6J7</accession>